<dbReference type="EMBL" id="ML994637">
    <property type="protein sequence ID" value="KAF2184549.1"/>
    <property type="molecule type" value="Genomic_DNA"/>
</dbReference>
<evidence type="ECO:0000256" key="1">
    <source>
        <dbReference type="SAM" id="MobiDB-lite"/>
    </source>
</evidence>
<dbReference type="Proteomes" id="UP000800200">
    <property type="component" value="Unassembled WGS sequence"/>
</dbReference>
<dbReference type="OrthoDB" id="4074350at2759"/>
<evidence type="ECO:0000313" key="3">
    <source>
        <dbReference type="EMBL" id="KAF2184549.1"/>
    </source>
</evidence>
<accession>A0A6A6E1V1</accession>
<keyword evidence="2" id="KW-0472">Membrane</keyword>
<name>A0A6A6E1V1_9PEZI</name>
<sequence length="470" mass="51355">MATSPGPPASIPSPIDVSTSQQFDGNDGKWSSFDIRVGTPEQSFRVLPASATGETIIPLPEGCIQNDPPDCGVRRGVYGYKYSMTGFLANESSTWKEIGLYGLDIKTELGNAANASYGLDNVGLMTQHSGGPTLESQISFITTLKDERKIPSISYGYTAGAFYSTPTPRVHGSLTLGGYDQSRFEPNNIAFPFDGGGKPPAKPKGSAHIGTNTLSGSLSLLDEETYVQVDSTVPHLWLPRNTCDRFETMFGLIYDNTTDSYRVSDDRHAELLETPPRAANESQYTLGRTLLQEAYIIVDYEGGNFSIHQARLPAANDPKQTVPIFDTKYIATSDSPSTSASFTQSLSKGSIAGIVVGVIAFVALFAALTMLLLRRRYRNTTQQTEEQKDGVFSMQSTGLFELHEYEREGPELLSQAVHEMHHLHERELDGTSRAELVGVLPEHQISDEGRRTPQELPAEVFRVGSERSAP</sequence>
<keyword evidence="2" id="KW-1133">Transmembrane helix</keyword>
<protein>
    <recommendedName>
        <fullName evidence="5">Acid protease</fullName>
    </recommendedName>
</protein>
<dbReference type="AlphaFoldDB" id="A0A6A6E1V1"/>
<keyword evidence="2" id="KW-0812">Transmembrane</keyword>
<evidence type="ECO:0000313" key="4">
    <source>
        <dbReference type="Proteomes" id="UP000800200"/>
    </source>
</evidence>
<feature type="transmembrane region" description="Helical" evidence="2">
    <location>
        <begin position="351"/>
        <end position="373"/>
    </location>
</feature>
<organism evidence="3 4">
    <name type="scientific">Zopfia rhizophila CBS 207.26</name>
    <dbReference type="NCBI Taxonomy" id="1314779"/>
    <lineage>
        <taxon>Eukaryota</taxon>
        <taxon>Fungi</taxon>
        <taxon>Dikarya</taxon>
        <taxon>Ascomycota</taxon>
        <taxon>Pezizomycotina</taxon>
        <taxon>Dothideomycetes</taxon>
        <taxon>Dothideomycetes incertae sedis</taxon>
        <taxon>Zopfiaceae</taxon>
        <taxon>Zopfia</taxon>
    </lineage>
</organism>
<dbReference type="InterPro" id="IPR021109">
    <property type="entry name" value="Peptidase_aspartic_dom_sf"/>
</dbReference>
<gene>
    <name evidence="3" type="ORF">K469DRAFT_727109</name>
</gene>
<feature type="compositionally biased region" description="Pro residues" evidence="1">
    <location>
        <begin position="1"/>
        <end position="11"/>
    </location>
</feature>
<dbReference type="Gene3D" id="2.40.70.10">
    <property type="entry name" value="Acid Proteases"/>
    <property type="match status" value="1"/>
</dbReference>
<evidence type="ECO:0008006" key="5">
    <source>
        <dbReference type="Google" id="ProtNLM"/>
    </source>
</evidence>
<feature type="region of interest" description="Disordered" evidence="1">
    <location>
        <begin position="1"/>
        <end position="26"/>
    </location>
</feature>
<dbReference type="SUPFAM" id="SSF50630">
    <property type="entry name" value="Acid proteases"/>
    <property type="match status" value="1"/>
</dbReference>
<evidence type="ECO:0000256" key="2">
    <source>
        <dbReference type="SAM" id="Phobius"/>
    </source>
</evidence>
<reference evidence="3" key="1">
    <citation type="journal article" date="2020" name="Stud. Mycol.">
        <title>101 Dothideomycetes genomes: a test case for predicting lifestyles and emergence of pathogens.</title>
        <authorList>
            <person name="Haridas S."/>
            <person name="Albert R."/>
            <person name="Binder M."/>
            <person name="Bloem J."/>
            <person name="Labutti K."/>
            <person name="Salamov A."/>
            <person name="Andreopoulos B."/>
            <person name="Baker S."/>
            <person name="Barry K."/>
            <person name="Bills G."/>
            <person name="Bluhm B."/>
            <person name="Cannon C."/>
            <person name="Castanera R."/>
            <person name="Culley D."/>
            <person name="Daum C."/>
            <person name="Ezra D."/>
            <person name="Gonzalez J."/>
            <person name="Henrissat B."/>
            <person name="Kuo A."/>
            <person name="Liang C."/>
            <person name="Lipzen A."/>
            <person name="Lutzoni F."/>
            <person name="Magnuson J."/>
            <person name="Mondo S."/>
            <person name="Nolan M."/>
            <person name="Ohm R."/>
            <person name="Pangilinan J."/>
            <person name="Park H.-J."/>
            <person name="Ramirez L."/>
            <person name="Alfaro M."/>
            <person name="Sun H."/>
            <person name="Tritt A."/>
            <person name="Yoshinaga Y."/>
            <person name="Zwiers L.-H."/>
            <person name="Turgeon B."/>
            <person name="Goodwin S."/>
            <person name="Spatafora J."/>
            <person name="Crous P."/>
            <person name="Grigoriev I."/>
        </authorList>
    </citation>
    <scope>NUCLEOTIDE SEQUENCE</scope>
    <source>
        <strain evidence="3">CBS 207.26</strain>
    </source>
</reference>
<keyword evidence="4" id="KW-1185">Reference proteome</keyword>
<dbReference type="CDD" id="cd12087">
    <property type="entry name" value="TM_EGFR-like"/>
    <property type="match status" value="1"/>
</dbReference>
<proteinExistence type="predicted"/>